<sequence>MNGSTTKHLAHPSDIGEFPNAGLTISNSVDKSMDEWKNVTVNSAESLQSSNRRPNRLKSCEETSIEASTASGLSNNFSSSWKCDGINLDIHGDCTYGYQSELDDHFSRKFDDPNVLFVTELCNVCVRFCQRLESELQACLSSDNWRDASSVEKVCVGLNNLCEAVAIIKGVPHELKLYDLTCASVTSEATHTIRKIGHCILRLLLHEHHQMANGIVIQCLTEKCVSPLRNSLLQRDFTALRCMVAPQFFMYYRNKVKIKIHRALAKQQILLEQNSTDGKTFTKLQREFYRLLAEDKTC</sequence>
<proteinExistence type="predicted"/>
<organism evidence="1 2">
    <name type="scientific">Hyalella azteca</name>
    <name type="common">Amphipod</name>
    <dbReference type="NCBI Taxonomy" id="294128"/>
    <lineage>
        <taxon>Eukaryota</taxon>
        <taxon>Metazoa</taxon>
        <taxon>Ecdysozoa</taxon>
        <taxon>Arthropoda</taxon>
        <taxon>Crustacea</taxon>
        <taxon>Multicrustacea</taxon>
        <taxon>Malacostraca</taxon>
        <taxon>Eumalacostraca</taxon>
        <taxon>Peracarida</taxon>
        <taxon>Amphipoda</taxon>
        <taxon>Senticaudata</taxon>
        <taxon>Talitrida</taxon>
        <taxon>Talitroidea</taxon>
        <taxon>Hyalellidae</taxon>
        <taxon>Hyalella</taxon>
    </lineage>
</organism>
<dbReference type="OrthoDB" id="10677945at2759"/>
<dbReference type="Proteomes" id="UP000694843">
    <property type="component" value="Unplaced"/>
</dbReference>
<reference evidence="2" key="1">
    <citation type="submission" date="2025-08" db="UniProtKB">
        <authorList>
            <consortium name="RefSeq"/>
        </authorList>
    </citation>
    <scope>IDENTIFICATION</scope>
    <source>
        <tissue evidence="2">Whole organism</tissue>
    </source>
</reference>
<dbReference type="RefSeq" id="XP_018019267.1">
    <property type="nucleotide sequence ID" value="XM_018163778.2"/>
</dbReference>
<dbReference type="GeneID" id="108675745"/>
<evidence type="ECO:0000313" key="1">
    <source>
        <dbReference type="Proteomes" id="UP000694843"/>
    </source>
</evidence>
<name>A0A8B7NZT9_HYAAZ</name>
<keyword evidence="1" id="KW-1185">Reference proteome</keyword>
<dbReference type="KEGG" id="hazt:108675745"/>
<accession>A0A8B7NZT9</accession>
<protein>
    <submittedName>
        <fullName evidence="2">Uncharacterized protein LOC108675745</fullName>
    </submittedName>
</protein>
<gene>
    <name evidence="2" type="primary">LOC108675745</name>
</gene>
<evidence type="ECO:0000313" key="2">
    <source>
        <dbReference type="RefSeq" id="XP_018019267.1"/>
    </source>
</evidence>
<dbReference type="AlphaFoldDB" id="A0A8B7NZT9"/>